<organism evidence="1 2">
    <name type="scientific">Cupriavidus taiwanensis</name>
    <dbReference type="NCBI Taxonomy" id="164546"/>
    <lineage>
        <taxon>Bacteria</taxon>
        <taxon>Pseudomonadati</taxon>
        <taxon>Pseudomonadota</taxon>
        <taxon>Betaproteobacteria</taxon>
        <taxon>Burkholderiales</taxon>
        <taxon>Burkholderiaceae</taxon>
        <taxon>Cupriavidus</taxon>
    </lineage>
</organism>
<evidence type="ECO:0000313" key="2">
    <source>
        <dbReference type="Proteomes" id="UP000256297"/>
    </source>
</evidence>
<reference evidence="1 2" key="1">
    <citation type="submission" date="2018-01" db="EMBL/GenBank/DDBJ databases">
        <authorList>
            <person name="Clerissi C."/>
        </authorList>
    </citation>
    <scope>NUCLEOTIDE SEQUENCE [LARGE SCALE GENOMIC DNA]</scope>
    <source>
        <strain evidence="1">Cupriavidus taiwanensis STM 3521</strain>
    </source>
</reference>
<dbReference type="EMBL" id="OFSP01000039">
    <property type="protein sequence ID" value="SOY68979.1"/>
    <property type="molecule type" value="Genomic_DNA"/>
</dbReference>
<dbReference type="Proteomes" id="UP000256297">
    <property type="component" value="Chromosome CBM2589_a"/>
</dbReference>
<accession>A0A975XG81</accession>
<proteinExistence type="predicted"/>
<evidence type="ECO:0000313" key="1">
    <source>
        <dbReference type="EMBL" id="SOY68979.1"/>
    </source>
</evidence>
<gene>
    <name evidence="1" type="ORF">CBM2589_A90449</name>
</gene>
<protein>
    <submittedName>
        <fullName evidence="1">Uncharacterized protein</fullName>
    </submittedName>
</protein>
<sequence>MEIIYSHMIVFLNCINPLPLTRLAFTSLLVI</sequence>
<dbReference type="AlphaFoldDB" id="A0A975XG81"/>
<comment type="caution">
    <text evidence="1">The sequence shown here is derived from an EMBL/GenBank/DDBJ whole genome shotgun (WGS) entry which is preliminary data.</text>
</comment>
<name>A0A975XG81_9BURK</name>